<dbReference type="InterPro" id="IPR050534">
    <property type="entry name" value="Coronavir_polyprotein_1ab"/>
</dbReference>
<dbReference type="Pfam" id="PF13087">
    <property type="entry name" value="AAA_12"/>
    <property type="match status" value="1"/>
</dbReference>
<dbReference type="InterPro" id="IPR048761">
    <property type="entry name" value="SMUBP-2_HCS1_1B"/>
</dbReference>
<evidence type="ECO:0000256" key="8">
    <source>
        <dbReference type="ARBA" id="ARBA00022806"/>
    </source>
</evidence>
<dbReference type="SUPFAM" id="SSF52540">
    <property type="entry name" value="P-loop containing nucleoside triphosphate hydrolases"/>
    <property type="match status" value="1"/>
</dbReference>
<comment type="similarity">
    <text evidence="3">Belongs to the DNA2/NAM7 helicase family.</text>
</comment>
<dbReference type="InterPro" id="IPR041679">
    <property type="entry name" value="DNA2/NAM7-like_C"/>
</dbReference>
<evidence type="ECO:0000313" key="12">
    <source>
        <dbReference type="EMBL" id="PVV03024.1"/>
    </source>
</evidence>
<keyword evidence="8" id="KW-0347">Helicase</keyword>
<evidence type="ECO:0000256" key="4">
    <source>
        <dbReference type="ARBA" id="ARBA00012551"/>
    </source>
</evidence>
<keyword evidence="9" id="KW-0067">ATP-binding</keyword>
<evidence type="ECO:0000256" key="7">
    <source>
        <dbReference type="ARBA" id="ARBA00022801"/>
    </source>
</evidence>
<reference evidence="12 13" key="1">
    <citation type="journal article" date="2018" name="MBio">
        <title>Comparative Genomics Reveals the Core Gene Toolbox for the Fungus-Insect Symbiosis.</title>
        <authorList>
            <person name="Wang Y."/>
            <person name="Stata M."/>
            <person name="Wang W."/>
            <person name="Stajich J.E."/>
            <person name="White M.M."/>
            <person name="Moncalvo J.M."/>
        </authorList>
    </citation>
    <scope>NUCLEOTIDE SEQUENCE [LARGE SCALE GENOMIC DNA]</scope>
    <source>
        <strain evidence="12 13">SC-DP-2</strain>
    </source>
</reference>
<keyword evidence="10" id="KW-0539">Nucleus</keyword>
<dbReference type="SMART" id="SM00382">
    <property type="entry name" value="AAA"/>
    <property type="match status" value="1"/>
</dbReference>
<evidence type="ECO:0000256" key="9">
    <source>
        <dbReference type="ARBA" id="ARBA00022840"/>
    </source>
</evidence>
<proteinExistence type="inferred from homology"/>
<evidence type="ECO:0000256" key="2">
    <source>
        <dbReference type="ARBA" id="ARBA00004496"/>
    </source>
</evidence>
<protein>
    <recommendedName>
        <fullName evidence="4">DNA helicase</fullName>
        <ecNumber evidence="4">3.6.4.12</ecNumber>
    </recommendedName>
</protein>
<dbReference type="GO" id="GO:0003723">
    <property type="term" value="F:RNA binding"/>
    <property type="evidence" value="ECO:0007669"/>
    <property type="project" value="InterPro"/>
</dbReference>
<dbReference type="InterPro" id="IPR047187">
    <property type="entry name" value="SF1_C_Upf1"/>
</dbReference>
<name>A0A2T9ZEI8_9FUNG</name>
<dbReference type="GO" id="GO:0005737">
    <property type="term" value="C:cytoplasm"/>
    <property type="evidence" value="ECO:0007669"/>
    <property type="project" value="UniProtKB-SubCell"/>
</dbReference>
<dbReference type="Pfam" id="PF13086">
    <property type="entry name" value="AAA_11"/>
    <property type="match status" value="1"/>
</dbReference>
<evidence type="ECO:0000313" key="13">
    <source>
        <dbReference type="Proteomes" id="UP000245609"/>
    </source>
</evidence>
<dbReference type="Proteomes" id="UP000245609">
    <property type="component" value="Unassembled WGS sequence"/>
</dbReference>
<gene>
    <name evidence="12" type="ORF">BB560_002506</name>
</gene>
<keyword evidence="7" id="KW-0378">Hydrolase</keyword>
<dbReference type="Gene3D" id="2.40.30.270">
    <property type="match status" value="1"/>
</dbReference>
<evidence type="ECO:0000256" key="1">
    <source>
        <dbReference type="ARBA" id="ARBA00004123"/>
    </source>
</evidence>
<evidence type="ECO:0000256" key="5">
    <source>
        <dbReference type="ARBA" id="ARBA00022490"/>
    </source>
</evidence>
<dbReference type="PANTHER" id="PTHR43788">
    <property type="entry name" value="DNA2/NAM7 HELICASE FAMILY MEMBER"/>
    <property type="match status" value="1"/>
</dbReference>
<dbReference type="GO" id="GO:0005524">
    <property type="term" value="F:ATP binding"/>
    <property type="evidence" value="ECO:0007669"/>
    <property type="project" value="UniProtKB-KW"/>
</dbReference>
<keyword evidence="5" id="KW-0963">Cytoplasm</keyword>
<dbReference type="CDD" id="cd18808">
    <property type="entry name" value="SF1_C_Upf1"/>
    <property type="match status" value="1"/>
</dbReference>
<dbReference type="CDD" id="cd18044">
    <property type="entry name" value="DEXXQc_SMUBP2"/>
    <property type="match status" value="1"/>
</dbReference>
<evidence type="ECO:0000256" key="6">
    <source>
        <dbReference type="ARBA" id="ARBA00022741"/>
    </source>
</evidence>
<feature type="domain" description="AAA+ ATPase" evidence="11">
    <location>
        <begin position="202"/>
        <end position="403"/>
    </location>
</feature>
<dbReference type="OrthoDB" id="6513042at2759"/>
<dbReference type="AlphaFoldDB" id="A0A2T9ZEI8"/>
<evidence type="ECO:0000259" key="11">
    <source>
        <dbReference type="SMART" id="SM00382"/>
    </source>
</evidence>
<dbReference type="Gene3D" id="3.40.50.300">
    <property type="entry name" value="P-loop containing nucleotide triphosphate hydrolases"/>
    <property type="match status" value="2"/>
</dbReference>
<organism evidence="12 13">
    <name type="scientific">Smittium megazygosporum</name>
    <dbReference type="NCBI Taxonomy" id="133381"/>
    <lineage>
        <taxon>Eukaryota</taxon>
        <taxon>Fungi</taxon>
        <taxon>Fungi incertae sedis</taxon>
        <taxon>Zoopagomycota</taxon>
        <taxon>Kickxellomycotina</taxon>
        <taxon>Harpellomycetes</taxon>
        <taxon>Harpellales</taxon>
        <taxon>Legeriomycetaceae</taxon>
        <taxon>Smittium</taxon>
    </lineage>
</organism>
<sequence length="666" mass="74960">MEKFINHLRSLLEKEFDAELKEYEFLTSNYSLKYLQKYGYAIMSLRLTSMRSGLGGKNVLTLETGSKLVPNQFKTGDVVELYSFGTGKKKEPEKGSNKNTLSGIVVKITEVRVVVSCENDFPSEWKDQCSIMFQALDVIEDRILSRNGKRLSELDLVLLGEKTPGFLSETMSLKLLSGQHSGYYSENLNGSQKEAVLLALSAREIALIHGPPGTGKTSTLIEIIAQFVEMGKKVLVCGPSNISVDNIAEKLSKIKIKYVRVGHPARVLKSVIENSLDYVSKNSEEGELVRDIQTELDENLAKLKKGKLQRSERYKVYDELKILRKELKAREKKVIQAIFKKHPVILSTLNGCSGGVLRNINDFDVVIVDEAGQALEPECWIAASKGQKLILAGDHLQLPPTIKSTDPQSNDKNDYKKDLKSRTKNISNKSKLELSNKNSLDYTMFERLMDMYGEQISKMITVQYRMNDAIMLFSSQRLYNDKLTSYSSNADHLLIDLPEVCETEETSVPFVFIDTVSSDDFSESVEENKSDMIYLLGENNSKYNQNEAQLVVEYTTKLVDAGLKESEIAIISPYNAQVYAIRELLSAKYPGIEIGSVDGFQGREKVRSNSEGEVGFLSDYRRINVAITRAKRHLCIVGNSETLSNRNKFLRELCDYGVESGELRFP</sequence>
<dbReference type="Pfam" id="PF21138">
    <property type="entry name" value="SMUBP-2_HCS1_1B"/>
    <property type="match status" value="1"/>
</dbReference>
<dbReference type="GO" id="GO:0016787">
    <property type="term" value="F:hydrolase activity"/>
    <property type="evidence" value="ECO:0007669"/>
    <property type="project" value="UniProtKB-KW"/>
</dbReference>
<dbReference type="EMBL" id="MBFS01000287">
    <property type="protein sequence ID" value="PVV03024.1"/>
    <property type="molecule type" value="Genomic_DNA"/>
</dbReference>
<dbReference type="InterPro" id="IPR027417">
    <property type="entry name" value="P-loop_NTPase"/>
</dbReference>
<dbReference type="STRING" id="133381.A0A2T9ZEI8"/>
<keyword evidence="6" id="KW-0547">Nucleotide-binding</keyword>
<dbReference type="GO" id="GO:0043139">
    <property type="term" value="F:5'-3' DNA helicase activity"/>
    <property type="evidence" value="ECO:0007669"/>
    <property type="project" value="TreeGrafter"/>
</dbReference>
<dbReference type="InterPro" id="IPR041677">
    <property type="entry name" value="DNA2/NAM7_AAA_11"/>
</dbReference>
<evidence type="ECO:0000256" key="3">
    <source>
        <dbReference type="ARBA" id="ARBA00007913"/>
    </source>
</evidence>
<comment type="subcellular location">
    <subcellularLocation>
        <location evidence="2">Cytoplasm</location>
    </subcellularLocation>
    <subcellularLocation>
        <location evidence="1">Nucleus</location>
    </subcellularLocation>
</comment>
<dbReference type="EC" id="3.6.4.12" evidence="4"/>
<evidence type="ECO:0000256" key="10">
    <source>
        <dbReference type="ARBA" id="ARBA00023242"/>
    </source>
</evidence>
<keyword evidence="13" id="KW-1185">Reference proteome</keyword>
<dbReference type="PANTHER" id="PTHR43788:SF8">
    <property type="entry name" value="DNA-BINDING PROTEIN SMUBP-2"/>
    <property type="match status" value="1"/>
</dbReference>
<comment type="caution">
    <text evidence="12">The sequence shown here is derived from an EMBL/GenBank/DDBJ whole genome shotgun (WGS) entry which is preliminary data.</text>
</comment>
<dbReference type="InterPro" id="IPR003593">
    <property type="entry name" value="AAA+_ATPase"/>
</dbReference>
<dbReference type="GO" id="GO:0005634">
    <property type="term" value="C:nucleus"/>
    <property type="evidence" value="ECO:0007669"/>
    <property type="project" value="UniProtKB-SubCell"/>
</dbReference>
<accession>A0A2T9ZEI8</accession>